<reference evidence="1" key="1">
    <citation type="submission" date="2022-08" db="EMBL/GenBank/DDBJ databases">
        <title>Genome Sequence of Fusarium decemcellulare.</title>
        <authorList>
            <person name="Buettner E."/>
        </authorList>
    </citation>
    <scope>NUCLEOTIDE SEQUENCE</scope>
    <source>
        <strain evidence="1">Babe19</strain>
    </source>
</reference>
<gene>
    <name evidence="1" type="ORF">NM208_g6548</name>
</gene>
<protein>
    <submittedName>
        <fullName evidence="1">Uncharacterized protein</fullName>
    </submittedName>
</protein>
<organism evidence="1 2">
    <name type="scientific">Fusarium decemcellulare</name>
    <dbReference type="NCBI Taxonomy" id="57161"/>
    <lineage>
        <taxon>Eukaryota</taxon>
        <taxon>Fungi</taxon>
        <taxon>Dikarya</taxon>
        <taxon>Ascomycota</taxon>
        <taxon>Pezizomycotina</taxon>
        <taxon>Sordariomycetes</taxon>
        <taxon>Hypocreomycetidae</taxon>
        <taxon>Hypocreales</taxon>
        <taxon>Nectriaceae</taxon>
        <taxon>Fusarium</taxon>
        <taxon>Fusarium decemcellulare species complex</taxon>
    </lineage>
</organism>
<evidence type="ECO:0000313" key="2">
    <source>
        <dbReference type="Proteomes" id="UP001148629"/>
    </source>
</evidence>
<proteinExistence type="predicted"/>
<comment type="caution">
    <text evidence="1">The sequence shown here is derived from an EMBL/GenBank/DDBJ whole genome shotgun (WGS) entry which is preliminary data.</text>
</comment>
<dbReference type="EMBL" id="JANRMS010000614">
    <property type="protein sequence ID" value="KAJ3536859.1"/>
    <property type="molecule type" value="Genomic_DNA"/>
</dbReference>
<sequence length="4948" mass="543846">MPSNETPKLKSKLHRSHNDELHDLVCVGFGPSGLAIAVALHDALAAEDTTISGVNPKIRFLERQANFSWHAGMLIPGAKMQISFLKDMATFRDPQSKFTFLNYLHKNRRLVRFSNLGTFLPQRIEYQDYMRWCAEHFANVVDYGQNVTKVKIDQQDPMTGAVASWLVISTNVQTGEITHTRARHVVIGAGGQPQMPEQLRLADPRVIHSSQYATYVPKLFPKGTQPAKVAVIGGGQSAAEIFYDVPNQFPGTQSIMVVRDSALRPSDDSPFVNEIFDPEAVDEFFSRDAASRAKALEIDRATNYGVVRLQLLEDIYSQLYAYGLQYKSPELWPHRILFQREVAGLSENRVDGESSLQLQLEDASKHQSCDNLSRREILDVGLVIVACGYTRTAHDSILNDVRHLTNGKKWTVKRNYAVEFREGTVRSDAGIWLQGCNEKTHGLSDSLLSVLAIRGAEMVDNIFGQADAWNGDDHPEQRNKGYHDFNTESSYDTGLSQEKNGHHEANGNQICNHVGIAPGLGSSSARFNSCSELLRFGKRPNGSTGARKSIHRGTPASTKADLIFTKMVANMEGGSQGLNGHHDHGKQTTNGVEFAREKDLKRIWEWNKQVPETLEQCIHTIFAQRVKEHPGAPAICAWDGDLTYTQLDELSTKLAHHLISLGLTTGSLVPLCLEKSVWMSVAVLGVMKAGGASVALDVTLPEGRLRTIAEQTRSTLIVSSPMSQELARQIMGDDTMVVIPELLQGKQLSNNDIQTILPVVNPSEKLYVVFTSGSTGTPKGAIITHSNFASAHLHEQKALGFTRESRVWDFVSYAFDVSWSNILHTLTSGACLCVPSQEQRQSDFAGSIRKLRANLADITPSIGRLMDPAQVPGLQLVNFSGEVLTTDDVTRWRSVPTVLNSYGPAECSVRSTAGKPIDCDAPDVSIGWSIGSNSWVVEPEKGQELVPIGSIGELWLEGPIVGSGYLGDSEKTAATFVQDPIWLLRGGPGVSGRRGRLYKTGDLVKYNDNGSLEFIGRKDSQVKIRGQRVELGEVEHHVRKNFVNGADIQMAAEVITPEGRDPMLVVFVKVNANHHPTEAEQRTAIMELTSGLEAKLIGDLPSYEIPVAYIPVVQIPMTATGKTDRRQLRSMGASMTLEHLANLNPTRGEKREPSTEMERKIQTLWAAILRVDPGTISANDSFTRIGGDSIAMIQLVAAAREDGLVFSVADIFKQTRLVDLAKVVREARADDSDVVEPFSLLSAEGQEHDARHAAAQSCSIKPTQIEDMFPCTPLQEGLLALTVKSSETGGYTSRNALPLRDDVDLDRFIKAWEHLVASTPILRTRIIDLPGEKSLTQAVIADKLQWRHAQNIESLIKEDELEPMGLGKPLARFGIVDNSQSSGGKRYFMWTIHHALYDGWLMALLTEHAERAYRREPTRKLTSFPSFIKHGLDIDRDSVTQYWQSQLADSGAVPYPAIPPASYEASAGQTLYHEIAGVSWPRTGITPTTAVRAAWTILSSSYSNSRAVVFGATVAGRQGSLLGVEYVAGPTIATVPIQLRIENEQTVESLLQKIQTQAIDMADFEQTGLQRIRSISSDISQASQFQTLVVVQPPKQEVNSALFEDGQTDIGNDGGLGVLRTYPLTLECQLTKAGLLLKMRYDPGLVQQPERLARQFELVLRQICDTARAETKLADVKLLTEQDLGDILKWNSATQIDILDSCIHEIVSQKARVEPNRSAICAWDGELTFAELEDLSTRLAQHLLRSGVNRGDMVPICFEKSLWVTVAMLGVNKAGAAFVPLDPSFPKARKDDILSQTEARVIVTSAGNASTFSKSSIYHTVVVCAEMFQGTTDGINGVQNHVSVSDPGSIAYVIFTSGSTGRPKGVVMEHRAVVTSCKAHGRALKFGPDTRSLQFSSYTFDACIIEIVTTLMYGGCVCIPSDSERVSNLASAMNRLQVTWTLLTPTVARLLEPKELTSLRQLALGAEAVLEQDLTQWKDSVHLFEAYGPTECAVICFVQDLGLNPSSSASVIGKGEGAISWLVDPQDHNKLAPPGAIGELLIQGPNLARGYLGDERKTAEAFIENPAWLDRMSDRQFQSQRPVRMYKTGDLVRYQQDGSLEFIGRKDVQTKIRGQRVELGEVEHYVRQVLTDMIQGKAETLGSHISTVAEIITPQDSSAPILVAFIGQGTSEATQSEGKNWSLIQPELAAELEQALAERLPIYMIPTAFIHINAIPLTVSGKTDRKRLRNTGASMALEQLTGINSAERKRQPTTDMERQLQSLWASVLGIEQSRIGTDDSFLRIGGDSVSAMRLAAAAHKQNLSLTVASVFKHPRLSQLAQVVTQSNSAIEEHIEAFSQLRSGSSRDEARLQAARICNVAVDGIEDIFPCTPLQQGLLALTAKRPGDYIHEESLNVRPDVDTARLRAAWEEVILTAPILRTRIIDLPGQGLVQVVLSADQVGWTKVNEETDINEFAPGDKDLAMGLGTPLARFSLNGNSFLLTLHHAVYDGWSLSLIFQQLEKAYQNPHLEASPPFQRFVKHILGVEQERMTGYWQHQLDGAESAALFPTLPSTSYEPQTDEQIVRQISNVSWNKTDMTASTIIRAAWAVLFARYMDTTDVAFGAVVMGRQVANVSGIEHMIGPTIATVPVRISLDWHQTIDSLLKQVQTQTTEMAEFEHVGLGKIRQINRDCELATQFQTLVAVQPKDLSNDSVIFKPRDEDTYDRDAMAAFGTYAFTPVCNLEADGLQLQLNFDSHVVESAQVERISSQFEHLVRNLCDPDHASLGLANVMTASPQDLQDIWAWNATVPSSADRLVHEMIDETIQSHPLSQAVCAWDGDLTYKELDCLATRVSRHLIENLGIGPGTIVPLYLDKSMWVPVAMLGVMKAGAASVALDVTQPEQRLKAIVDQVDAVTVLCSEPNADRASELFPEVKTVEVDSLCSKDGPQPPLPDALVPSVKPTDPVYTVFTSGSTGVPKGVIITHANFTSAFVHQTRQLGFTEKSRVFDFASYAFDASWYHILHTFHAGGCLCVPSEDERRNDTSGAILRMKPTFANLTPKVAELLEPEALKTFELIELGGESADVRQVAHVKKYTNFRFAYGPAECTVVSTVSEENVSRTTIGRGYGTCTWVVDTVTETSLAPLGCVGELWIEGPMVGRGYLNDQTKTAESFVKDPSWLLYGASGYPGRHGRVYKTGDLVRYQADGSLMFVGRKDTQVKIRGQRVELSEVEHHIHQCLTSQTSEEGKPSEGLQIVAEVVSDNSKLVAFVVPPGGAQMSDAERELAVKNMTRGLEDSLSAVVPPYMIPAGYIPLGSVPMTTTGKTDRVSLRRIGASANLQTTDARGQEFVDTQNEIESSIRSIWAKVLNMDPSAISTTARFIRLGGDSITAMQVVSRSRQHNIHFTVGEVLGLQTIQRIAEKCREKRESSAVNGAASLLQSGETTRAWPLSPVQRMIFSFHPTGLNHFNQSFTLKINRAVEDDALLTASQSLVTRHSMLRTRFRQNGDGEWEQYAEPYTPDVYAFRKHGDVQSVDQIESTAQSRQANFDIQNGPVFAVDAFRLFDGQQVMLLSAHHLVVDLVSWRIIWNDLEQCLRGQRLMPPPTSFLAWSQVQQDRSRELRSPADVLPYEVEPTQPDFWGVKPRDNTVGRQITLEASIDTQTTALLLGQSTDALRCEPLDILAAAVLQTFQGIFSERARVPPLIIEGHGREASGDEGVDLSETVGWFTTLYPLQVTNDAIRKDDLTHLVKVVKDLRKTVPGKGQPYFAARYNSELGKQSFGDHDQAELLLNYAGVYQQLESSDSVFSRFNRPDGGNLDLKVTSPDVRRVALIEVEAAVEHDELRMEFIFSQDMKHQERLEQWTKLVQSTLKDICHQLANERHSFTLADLPLVNISYTGLKALFEEQLAGIGVEVSQIKDIYPCTPLQEGILMSQKRGTASYATNFVWSCESNHDGSLVLPAALEKAWRLTAQRHSILSTIFVDHPETGGMLQVVLENPEDRIQQLESGQVDPVQALQSLPTPTFTPNQPQWSVTICSRPGTGQVACRLDISHAMSDAASMSIIAQDVANAYSGQNMPTAPEFREVVEAIQQQPREERLAYWAEFLAKAQPCHFPTIGQADGPSTSDSSDGEYGFLPVVAPDVSGRIYDFCRGRGITRSELLQVAWALSLSQYLAVDQVCFGYLTSGRNTQVNNIEQLVGPVINMLVGFIDVSKGLDDVLDKTHGDSINHFAHQHTSLAEIHRELGGFSGKRLFNTTVTVLTEDEEEQAKGGAKDLWLQVRGGVDPHEYDLALSASQKGHHTDLVLNYRRGSVSDYTASEVGQLLESAIRFILEAADPNSDAAQSATPGTGNLQSDFIQWRFGANDAAVREFWQKQFQDAHAVHFPPISSAAYIARADRTLEYDCGKIKLSEGSPWSAMTMAWAAWSIVAAEATNSSELVFGALIQTPQTSQKPGGRATACVPIQVALQAELTVEEFHRLLEEKTDEIAQYPHISLQEISTTSEAAKQCCQFQTLISVHSTTKTQRESEVLPNSAMSVNFAQRENNATTLSFSFDTKVVEEELVARLAGRLKRVIQQQSDPAHASTKITDLVVLGEQDLSDIWQWNATVPTAADQCVHEMFTETASERPTAPAVCAWNGQLTYGELDVLSTRLAYHLMSLGVGPESVVPLCFEKSLLTPVAMLAVMKAGGASVALDVTQPEERLRAIFKQVNAKITLSSVDGARLASHLGGNEIPNISIEKEDLLALPAVELSGLDAVQPSLPVIDSSSMIYLAFTSGSTGEPKGVMITHSNFASAIRYQREALEFTPSSRVYDFASYAFDVAWYNAFQTLTAGGCLCVPSEHQRKNELPASILELQANSITLTPTVAELLDASILKRLRIVELGGEAVREAHIDRISAHTKVRIAYGPVECTAGATWASKDIHDSNIGHPLGACVWVVDAASQGRLAAVGSIGELWIEGPLTRLGY</sequence>
<name>A0ACC1SCK0_9HYPO</name>
<accession>A0ACC1SCK0</accession>
<evidence type="ECO:0000313" key="1">
    <source>
        <dbReference type="EMBL" id="KAJ3536859.1"/>
    </source>
</evidence>
<dbReference type="Proteomes" id="UP001148629">
    <property type="component" value="Unassembled WGS sequence"/>
</dbReference>
<keyword evidence="2" id="KW-1185">Reference proteome</keyword>